<dbReference type="Pfam" id="PF01535">
    <property type="entry name" value="PPR"/>
    <property type="match status" value="6"/>
</dbReference>
<organism evidence="4 5">
    <name type="scientific">Apium graveolens</name>
    <name type="common">Celery</name>
    <dbReference type="NCBI Taxonomy" id="4045"/>
    <lineage>
        <taxon>Eukaryota</taxon>
        <taxon>Viridiplantae</taxon>
        <taxon>Streptophyta</taxon>
        <taxon>Embryophyta</taxon>
        <taxon>Tracheophyta</taxon>
        <taxon>Spermatophyta</taxon>
        <taxon>Magnoliopsida</taxon>
        <taxon>eudicotyledons</taxon>
        <taxon>Gunneridae</taxon>
        <taxon>Pentapetalae</taxon>
        <taxon>asterids</taxon>
        <taxon>campanulids</taxon>
        <taxon>Apiales</taxon>
        <taxon>Apiaceae</taxon>
        <taxon>Apioideae</taxon>
        <taxon>apioid superclade</taxon>
        <taxon>Apieae</taxon>
        <taxon>Apium</taxon>
    </lineage>
</organism>
<dbReference type="NCBIfam" id="TIGR00756">
    <property type="entry name" value="PPR"/>
    <property type="match status" value="4"/>
</dbReference>
<dbReference type="Pfam" id="PF20430">
    <property type="entry name" value="Eplus_motif"/>
    <property type="match status" value="1"/>
</dbReference>
<dbReference type="GO" id="GO:0003729">
    <property type="term" value="F:mRNA binding"/>
    <property type="evidence" value="ECO:0007669"/>
    <property type="project" value="UniProtKB-ARBA"/>
</dbReference>
<dbReference type="InterPro" id="IPR046960">
    <property type="entry name" value="PPR_At4g14850-like_plant"/>
</dbReference>
<dbReference type="AlphaFoldDB" id="A0A6L5B9M4"/>
<dbReference type="InterPro" id="IPR011990">
    <property type="entry name" value="TPR-like_helical_dom_sf"/>
</dbReference>
<feature type="repeat" description="PPR" evidence="3">
    <location>
        <begin position="84"/>
        <end position="118"/>
    </location>
</feature>
<protein>
    <submittedName>
        <fullName evidence="4">Uncharacterized protein</fullName>
    </submittedName>
</protein>
<dbReference type="InterPro" id="IPR002885">
    <property type="entry name" value="PPR_rpt"/>
</dbReference>
<comment type="similarity">
    <text evidence="1">Belongs to the PPR family. PCMP-H subfamily.</text>
</comment>
<evidence type="ECO:0000256" key="2">
    <source>
        <dbReference type="ARBA" id="ARBA00022737"/>
    </source>
</evidence>
<dbReference type="EMBL" id="WRXP01001437">
    <property type="protein sequence ID" value="KAF1002331.1"/>
    <property type="molecule type" value="Genomic_DNA"/>
</dbReference>
<dbReference type="Gene3D" id="1.25.40.10">
    <property type="entry name" value="Tetratricopeptide repeat domain"/>
    <property type="match status" value="3"/>
</dbReference>
<reference evidence="4" key="1">
    <citation type="submission" date="2020-01" db="EMBL/GenBank/DDBJ databases">
        <title>The Celery Genome Sequence Reveals Sequential Paleo-tetraploidization, Resistance Gene Elimination, Karyotype Evolution, and Functional Innovation in Apiales.</title>
        <authorList>
            <person name="Song X."/>
        </authorList>
    </citation>
    <scope>NUCLEOTIDE SEQUENCE</scope>
    <source>
        <tissue evidence="4">Leaf</tissue>
    </source>
</reference>
<keyword evidence="5" id="KW-1185">Reference proteome</keyword>
<proteinExistence type="inferred from homology"/>
<sequence>MYCKCGLVEFGRQVFDKMVVRDSVSFNSMIDGYVKNGKVELGREVFDSMPVELRNVVSWNCMICGYVDRFESAWELFKGMPERDLISWNLMLDCCAKCGKMEVGYDLFRRMPKRDVISWANMIDGYGRLGCVDVARGLFDDMGERDVVSCNVMVAGYVQNGYFKEALELFHDMLRERKFCPDRTTLVIALSAIAQLGNIKEGIAVHQYLEKNGFVVEGKLGVALIDMYAKSGSIEIAIQVFENIKERSVDHWNAVIGGLAIHGLGEVAFGLFIEMERLCVQPDDITFIGVLNACGHSGMVKEGMICFEIMRRIHKLEPKLQHYGCMVDILGRAGYVEEAARFIQEMPIEPNDVVWRTLLSACKSHENLNIGEPVAKYLIQRDPHNSGSYVLLSNMYASFSMWDCVRNVRTRMKEREIEKVPGCSWIELEGAVHEFLVGDRSHPQVQEIYSSLDKWHTINSEISCCKY</sequence>
<dbReference type="FunFam" id="1.25.40.10:FF:000690">
    <property type="entry name" value="Pentatricopeptide repeat-containing protein"/>
    <property type="match status" value="1"/>
</dbReference>
<gene>
    <name evidence="4" type="ORF">AG4045_021510</name>
</gene>
<evidence type="ECO:0000313" key="4">
    <source>
        <dbReference type="EMBL" id="KAF1002331.1"/>
    </source>
</evidence>
<evidence type="ECO:0000313" key="5">
    <source>
        <dbReference type="Proteomes" id="UP000593563"/>
    </source>
</evidence>
<dbReference type="Pfam" id="PF20431">
    <property type="entry name" value="E_motif"/>
    <property type="match status" value="1"/>
</dbReference>
<dbReference type="Proteomes" id="UP000593563">
    <property type="component" value="Unassembled WGS sequence"/>
</dbReference>
<comment type="caution">
    <text evidence="4">The sequence shown here is derived from an EMBL/GenBank/DDBJ whole genome shotgun (WGS) entry which is preliminary data.</text>
</comment>
<dbReference type="PANTHER" id="PTHR47926:SF456">
    <property type="entry name" value="PENTATRICOPEPTIDE REPEAT-CONTAINING PROTEIN ELI1, CHLOROPLASTIC"/>
    <property type="match status" value="1"/>
</dbReference>
<evidence type="ECO:0000256" key="1">
    <source>
        <dbReference type="ARBA" id="ARBA00006643"/>
    </source>
</evidence>
<dbReference type="InterPro" id="IPR046849">
    <property type="entry name" value="E2_motif"/>
</dbReference>
<keyword evidence="2" id="KW-0677">Repeat</keyword>
<name>A0A6L5B9M4_APIGR</name>
<dbReference type="Pfam" id="PF13041">
    <property type="entry name" value="PPR_2"/>
    <property type="match status" value="2"/>
</dbReference>
<dbReference type="PROSITE" id="PS51375">
    <property type="entry name" value="PPR"/>
    <property type="match status" value="3"/>
</dbReference>
<feature type="repeat" description="PPR" evidence="3">
    <location>
        <begin position="22"/>
        <end position="52"/>
    </location>
</feature>
<dbReference type="PANTHER" id="PTHR47926">
    <property type="entry name" value="PENTATRICOPEPTIDE REPEAT-CONTAINING PROTEIN"/>
    <property type="match status" value="1"/>
</dbReference>
<dbReference type="GO" id="GO:0009451">
    <property type="term" value="P:RNA modification"/>
    <property type="evidence" value="ECO:0007669"/>
    <property type="project" value="InterPro"/>
</dbReference>
<feature type="repeat" description="PPR" evidence="3">
    <location>
        <begin position="146"/>
        <end position="181"/>
    </location>
</feature>
<dbReference type="InterPro" id="IPR046848">
    <property type="entry name" value="E_motif"/>
</dbReference>
<evidence type="ECO:0000256" key="3">
    <source>
        <dbReference type="PROSITE-ProRule" id="PRU00708"/>
    </source>
</evidence>
<accession>A0A6L5B9M4</accession>